<organism evidence="2 3">
    <name type="scientific">Candidatus Rhodobacter oscarellae</name>
    <dbReference type="NCBI Taxonomy" id="1675527"/>
    <lineage>
        <taxon>Bacteria</taxon>
        <taxon>Pseudomonadati</taxon>
        <taxon>Pseudomonadota</taxon>
        <taxon>Alphaproteobacteria</taxon>
        <taxon>Rhodobacterales</taxon>
        <taxon>Rhodobacter group</taxon>
        <taxon>Rhodobacter</taxon>
    </lineage>
</organism>
<dbReference type="Pfam" id="PF12973">
    <property type="entry name" value="Cupin_7"/>
    <property type="match status" value="1"/>
</dbReference>
<accession>A0A0J9E9U5</accession>
<dbReference type="InterPro" id="IPR011051">
    <property type="entry name" value="RmlC_Cupin_sf"/>
</dbReference>
<dbReference type="EMBL" id="LFTY01000002">
    <property type="protein sequence ID" value="KMW59401.1"/>
    <property type="molecule type" value="Genomic_DNA"/>
</dbReference>
<dbReference type="InterPro" id="IPR025979">
    <property type="entry name" value="ChrR-like_cupin_dom"/>
</dbReference>
<dbReference type="STRING" id="1675527.AIOL_004383"/>
<protein>
    <recommendedName>
        <fullName evidence="1">ChrR-like cupin domain-containing protein</fullName>
    </recommendedName>
</protein>
<dbReference type="PATRIC" id="fig|1675527.3.peg.4586"/>
<comment type="caution">
    <text evidence="2">The sequence shown here is derived from an EMBL/GenBank/DDBJ whole genome shotgun (WGS) entry which is preliminary data.</text>
</comment>
<dbReference type="AlphaFoldDB" id="A0A0J9E9U5"/>
<dbReference type="SUPFAM" id="SSF51182">
    <property type="entry name" value="RmlC-like cupins"/>
    <property type="match status" value="1"/>
</dbReference>
<dbReference type="Proteomes" id="UP000037178">
    <property type="component" value="Unassembled WGS sequence"/>
</dbReference>
<proteinExistence type="predicted"/>
<reference evidence="2 3" key="1">
    <citation type="submission" date="2015-06" db="EMBL/GenBank/DDBJ databases">
        <title>Draft genome sequence of an Alphaproteobacteria species associated to the Mediterranean sponge Oscarella lobularis.</title>
        <authorList>
            <person name="Jourda C."/>
            <person name="Santini S."/>
            <person name="Claverie J.-M."/>
        </authorList>
    </citation>
    <scope>NUCLEOTIDE SEQUENCE [LARGE SCALE GENOMIC DNA]</scope>
    <source>
        <strain evidence="2">IGS</strain>
    </source>
</reference>
<sequence>MHLGTEIFEAAFKTSDTHLPGTRPDLAADTQLMAEQFAPLLKSFPEAEPPKGLFDAIEAELDGLEAEPTQSLRADEGEWVQRSDKVWKKVLATDEVSGRSTYLLRCLPGASIKPHLHERAEHIFVVEGELWMNGKQFLAGDAQISPPLSEHAEITMPNGCLVLVSV</sequence>
<keyword evidence="3" id="KW-1185">Reference proteome</keyword>
<dbReference type="Gene3D" id="2.60.120.10">
    <property type="entry name" value="Jelly Rolls"/>
    <property type="match status" value="1"/>
</dbReference>
<evidence type="ECO:0000259" key="1">
    <source>
        <dbReference type="Pfam" id="PF12973"/>
    </source>
</evidence>
<feature type="domain" description="ChrR-like cupin" evidence="1">
    <location>
        <begin position="73"/>
        <end position="164"/>
    </location>
</feature>
<evidence type="ECO:0000313" key="2">
    <source>
        <dbReference type="EMBL" id="KMW59401.1"/>
    </source>
</evidence>
<dbReference type="InterPro" id="IPR014710">
    <property type="entry name" value="RmlC-like_jellyroll"/>
</dbReference>
<gene>
    <name evidence="2" type="ORF">AIOL_004383</name>
</gene>
<name>A0A0J9E9U5_9RHOB</name>
<evidence type="ECO:0000313" key="3">
    <source>
        <dbReference type="Proteomes" id="UP000037178"/>
    </source>
</evidence>